<dbReference type="InterPro" id="IPR022837">
    <property type="entry name" value="MsrQ-like"/>
</dbReference>
<dbReference type="AlphaFoldDB" id="A0A4R6DR68"/>
<dbReference type="GO" id="GO:0010181">
    <property type="term" value="F:FMN binding"/>
    <property type="evidence" value="ECO:0007669"/>
    <property type="project" value="UniProtKB-UniRule"/>
</dbReference>
<evidence type="ECO:0000256" key="3">
    <source>
        <dbReference type="ARBA" id="ARBA00022692"/>
    </source>
</evidence>
<organism evidence="9 10">
    <name type="scientific">Azoarcus indigens</name>
    <dbReference type="NCBI Taxonomy" id="29545"/>
    <lineage>
        <taxon>Bacteria</taxon>
        <taxon>Pseudomonadati</taxon>
        <taxon>Pseudomonadota</taxon>
        <taxon>Betaproteobacteria</taxon>
        <taxon>Rhodocyclales</taxon>
        <taxon>Zoogloeaceae</taxon>
        <taxon>Azoarcus</taxon>
    </lineage>
</organism>
<keyword evidence="6 7" id="KW-0472">Membrane</keyword>
<dbReference type="GO" id="GO:0005886">
    <property type="term" value="C:plasma membrane"/>
    <property type="evidence" value="ECO:0007669"/>
    <property type="project" value="UniProtKB-SubCell"/>
</dbReference>
<keyword evidence="5 7" id="KW-0408">Iron</keyword>
<keyword evidence="7" id="KW-0288">FMN</keyword>
<dbReference type="OrthoDB" id="9788328at2"/>
<keyword evidence="7" id="KW-0479">Metal-binding</keyword>
<evidence type="ECO:0000256" key="4">
    <source>
        <dbReference type="ARBA" id="ARBA00022989"/>
    </source>
</evidence>
<gene>
    <name evidence="7" type="primary">msrQ</name>
    <name evidence="9" type="ORF">C7389_12520</name>
</gene>
<feature type="transmembrane region" description="Helical" evidence="7">
    <location>
        <begin position="187"/>
        <end position="207"/>
    </location>
</feature>
<evidence type="ECO:0000313" key="10">
    <source>
        <dbReference type="Proteomes" id="UP000295129"/>
    </source>
</evidence>
<keyword evidence="3 7" id="KW-0812">Transmembrane</keyword>
<evidence type="ECO:0000256" key="1">
    <source>
        <dbReference type="ARBA" id="ARBA00004141"/>
    </source>
</evidence>
<feature type="transmembrane region" description="Helical" evidence="7">
    <location>
        <begin position="64"/>
        <end position="81"/>
    </location>
</feature>
<dbReference type="GO" id="GO:0020037">
    <property type="term" value="F:heme binding"/>
    <property type="evidence" value="ECO:0007669"/>
    <property type="project" value="UniProtKB-UniRule"/>
</dbReference>
<protein>
    <recommendedName>
        <fullName evidence="7">Protein-methionine-sulfoxide reductase heme-binding subunit MsrQ</fullName>
    </recommendedName>
    <alternativeName>
        <fullName evidence="7">Flavocytochrome MsrQ</fullName>
    </alternativeName>
</protein>
<keyword evidence="7" id="KW-0349">Heme</keyword>
<keyword evidence="7" id="KW-0285">Flavoprotein</keyword>
<keyword evidence="7" id="KW-1003">Cell membrane</keyword>
<dbReference type="GO" id="GO:0016679">
    <property type="term" value="F:oxidoreductase activity, acting on diphenols and related substances as donors"/>
    <property type="evidence" value="ECO:0007669"/>
    <property type="project" value="TreeGrafter"/>
</dbReference>
<keyword evidence="10" id="KW-1185">Reference proteome</keyword>
<feature type="transmembrane region" description="Helical" evidence="7">
    <location>
        <begin position="163"/>
        <end position="181"/>
    </location>
</feature>
<comment type="caution">
    <text evidence="9">The sequence shown here is derived from an EMBL/GenBank/DDBJ whole genome shotgun (WGS) entry which is preliminary data.</text>
</comment>
<comment type="cofactor">
    <cofactor evidence="7">
        <name>FMN</name>
        <dbReference type="ChEBI" id="CHEBI:58210"/>
    </cofactor>
    <text evidence="7">Binds 1 FMN per subunit.</text>
</comment>
<comment type="function">
    <text evidence="7">Part of the MsrPQ system that repairs oxidized periplasmic proteins containing methionine sulfoxide residues (Met-O), using respiratory chain electrons. Thus protects these proteins from oxidative-stress damage caused by reactive species of oxygen and chlorine generated by the host defense mechanisms. MsrPQ is essential for the maintenance of envelope integrity under bleach stress, rescuing a wide series of structurally unrelated periplasmic proteins from methionine oxidation. MsrQ provides electrons for reduction to the reductase catalytic subunit MsrP, using the quinone pool of the respiratory chain.</text>
</comment>
<evidence type="ECO:0000256" key="5">
    <source>
        <dbReference type="ARBA" id="ARBA00023004"/>
    </source>
</evidence>
<evidence type="ECO:0000256" key="2">
    <source>
        <dbReference type="ARBA" id="ARBA00022448"/>
    </source>
</evidence>
<reference evidence="9 10" key="1">
    <citation type="submission" date="2019-03" db="EMBL/GenBank/DDBJ databases">
        <title>Genomic Encyclopedia of Type Strains, Phase IV (KMG-IV): sequencing the most valuable type-strain genomes for metagenomic binning, comparative biology and taxonomic classification.</title>
        <authorList>
            <person name="Goeker M."/>
        </authorList>
    </citation>
    <scope>NUCLEOTIDE SEQUENCE [LARGE SCALE GENOMIC DNA]</scope>
    <source>
        <strain evidence="9 10">DSM 12121</strain>
    </source>
</reference>
<keyword evidence="2 7" id="KW-0813">Transport</keyword>
<comment type="subunit">
    <text evidence="7">Heterodimer of a catalytic subunit (MsrP) and a heme-binding subunit (MsrQ).</text>
</comment>
<keyword evidence="4 7" id="KW-1133">Transmembrane helix</keyword>
<evidence type="ECO:0000256" key="7">
    <source>
        <dbReference type="HAMAP-Rule" id="MF_01207"/>
    </source>
</evidence>
<keyword evidence="7" id="KW-0249">Electron transport</keyword>
<dbReference type="GO" id="GO:0046872">
    <property type="term" value="F:metal ion binding"/>
    <property type="evidence" value="ECO:0007669"/>
    <property type="project" value="UniProtKB-KW"/>
</dbReference>
<dbReference type="Proteomes" id="UP000295129">
    <property type="component" value="Unassembled WGS sequence"/>
</dbReference>
<evidence type="ECO:0000259" key="8">
    <source>
        <dbReference type="Pfam" id="PF01794"/>
    </source>
</evidence>
<proteinExistence type="inferred from homology"/>
<feature type="transmembrane region" description="Helical" evidence="7">
    <location>
        <begin position="93"/>
        <end position="111"/>
    </location>
</feature>
<dbReference type="RefSeq" id="WP_133594617.1">
    <property type="nucleotide sequence ID" value="NZ_SNVV01000025.1"/>
</dbReference>
<dbReference type="HAMAP" id="MF_01207">
    <property type="entry name" value="MsrQ"/>
    <property type="match status" value="1"/>
</dbReference>
<accession>A0A4R6DR68</accession>
<comment type="cofactor">
    <cofactor evidence="7">
        <name>heme b</name>
        <dbReference type="ChEBI" id="CHEBI:60344"/>
    </cofactor>
    <text evidence="7">Binds 1 heme b (iron(II)-protoporphyrin IX) group per subunit.</text>
</comment>
<dbReference type="GO" id="GO:0030091">
    <property type="term" value="P:protein repair"/>
    <property type="evidence" value="ECO:0007669"/>
    <property type="project" value="UniProtKB-UniRule"/>
</dbReference>
<feature type="transmembrane region" description="Helical" evidence="7">
    <location>
        <begin position="131"/>
        <end position="151"/>
    </location>
</feature>
<feature type="domain" description="Ferric oxidoreductase" evidence="8">
    <location>
        <begin position="62"/>
        <end position="176"/>
    </location>
</feature>
<evidence type="ECO:0000256" key="6">
    <source>
        <dbReference type="ARBA" id="ARBA00023136"/>
    </source>
</evidence>
<dbReference type="PANTHER" id="PTHR36964">
    <property type="entry name" value="PROTEIN-METHIONINE-SULFOXIDE REDUCTASE HEME-BINDING SUBUNIT MSRQ"/>
    <property type="match status" value="1"/>
</dbReference>
<evidence type="ECO:0000313" key="9">
    <source>
        <dbReference type="EMBL" id="TDN46778.1"/>
    </source>
</evidence>
<sequence length="235" mass="26426">MASIEREKPLKPSLRTPPAAAITAIKLLVFLLCLLPALQLLLGWQADTLGANPVETITHASGTWTLRLLLITLAVTPLRRLTGLHWLLRLRRMLGLFAFAWGLAHFATYLWLDQFFDWAAIAADILKRPFITVGFAALVLMLPLALTSNRLAVRRLGGRRWQALHRSTYAIAILGVVHFWWLVKADVLEPAIYALVLAALLGMRAWWRELERRRQLAAAVPQARGNGRVVRIVPK</sequence>
<comment type="subcellular location">
    <subcellularLocation>
        <location evidence="7">Cell membrane</location>
        <topology evidence="7">Multi-pass membrane protein</topology>
    </subcellularLocation>
    <subcellularLocation>
        <location evidence="1">Membrane</location>
        <topology evidence="1">Multi-pass membrane protein</topology>
    </subcellularLocation>
</comment>
<dbReference type="InterPro" id="IPR013130">
    <property type="entry name" value="Fe3_Rdtase_TM_dom"/>
</dbReference>
<dbReference type="Pfam" id="PF01794">
    <property type="entry name" value="Ferric_reduct"/>
    <property type="match status" value="1"/>
</dbReference>
<dbReference type="EMBL" id="SNVV01000025">
    <property type="protein sequence ID" value="TDN46778.1"/>
    <property type="molecule type" value="Genomic_DNA"/>
</dbReference>
<dbReference type="PANTHER" id="PTHR36964:SF1">
    <property type="entry name" value="PROTEIN-METHIONINE-SULFOXIDE REDUCTASE HEME-BINDING SUBUNIT MSRQ"/>
    <property type="match status" value="1"/>
</dbReference>
<comment type="similarity">
    <text evidence="7">Belongs to the MsrQ family.</text>
</comment>
<name>A0A4R6DR68_9RHOO</name>
<dbReference type="GO" id="GO:0009055">
    <property type="term" value="F:electron transfer activity"/>
    <property type="evidence" value="ECO:0007669"/>
    <property type="project" value="UniProtKB-UniRule"/>
</dbReference>
<feature type="transmembrane region" description="Helical" evidence="7">
    <location>
        <begin position="21"/>
        <end position="44"/>
    </location>
</feature>